<dbReference type="PROSITE" id="PS50222">
    <property type="entry name" value="EF_HAND_2"/>
    <property type="match status" value="3"/>
</dbReference>
<name>A0A813PYH4_9BILA</name>
<dbReference type="SMART" id="SM00054">
    <property type="entry name" value="EFh"/>
    <property type="match status" value="4"/>
</dbReference>
<feature type="domain" description="EF-hand" evidence="13">
    <location>
        <begin position="76"/>
        <end position="111"/>
    </location>
</feature>
<feature type="signal peptide" evidence="12">
    <location>
        <begin position="1"/>
        <end position="19"/>
    </location>
</feature>
<comment type="function">
    <text evidence="9">Probable molecular chaperone assisting protein biosynthesis and transport in the endoplasmic reticulum. Required for the proper biosynthesis and transport of pulmonary surfactant-associated protein A/SP-A, pulmonary surfactant-associated protein D/SP-D and the lipid transporter ABCA3. By regulating both the proper expression and the degradation through the endoplasmic reticulum-associated protein degradation pathway of these proteins plays a crucial role in pulmonary surfactant homeostasis. Has an anti-fibrotic activity by negatively regulating the secretion of type I and type III collagens. This calcium-binding protein also transiently associates with immature PCSK6 and regulates its secretion.</text>
</comment>
<dbReference type="InterPro" id="IPR002048">
    <property type="entry name" value="EF_hand_dom"/>
</dbReference>
<keyword evidence="3 12" id="KW-0732">Signal</keyword>
<evidence type="ECO:0000313" key="15">
    <source>
        <dbReference type="Proteomes" id="UP000663879"/>
    </source>
</evidence>
<keyword evidence="5" id="KW-0256">Endoplasmic reticulum</keyword>
<keyword evidence="4" id="KW-0677">Repeat</keyword>
<dbReference type="Proteomes" id="UP000663879">
    <property type="component" value="Unassembled WGS sequence"/>
</dbReference>
<evidence type="ECO:0000313" key="14">
    <source>
        <dbReference type="EMBL" id="CAF0758257.1"/>
    </source>
</evidence>
<keyword evidence="8" id="KW-0143">Chaperone</keyword>
<feature type="chain" id="PRO_5033020520" description="Reticulocalbin-3" evidence="12">
    <location>
        <begin position="20"/>
        <end position="326"/>
    </location>
</feature>
<dbReference type="PANTHER" id="PTHR10827">
    <property type="entry name" value="RETICULOCALBIN"/>
    <property type="match status" value="1"/>
</dbReference>
<evidence type="ECO:0000256" key="9">
    <source>
        <dbReference type="ARBA" id="ARBA00056975"/>
    </source>
</evidence>
<evidence type="ECO:0000256" key="8">
    <source>
        <dbReference type="ARBA" id="ARBA00023186"/>
    </source>
</evidence>
<dbReference type="Gene3D" id="1.10.238.10">
    <property type="entry name" value="EF-hand"/>
    <property type="match status" value="2"/>
</dbReference>
<dbReference type="FunFam" id="1.10.238.10:FF:000104">
    <property type="entry name" value="calumenin isoform X1"/>
    <property type="match status" value="1"/>
</dbReference>
<dbReference type="GO" id="GO:0005509">
    <property type="term" value="F:calcium ion binding"/>
    <property type="evidence" value="ECO:0007669"/>
    <property type="project" value="InterPro"/>
</dbReference>
<dbReference type="Pfam" id="PF13202">
    <property type="entry name" value="EF-hand_5"/>
    <property type="match status" value="1"/>
</dbReference>
<dbReference type="EMBL" id="CAJNOC010000413">
    <property type="protein sequence ID" value="CAF0758257.1"/>
    <property type="molecule type" value="Genomic_DNA"/>
</dbReference>
<organism evidence="14 15">
    <name type="scientific">Brachionus calyciflorus</name>
    <dbReference type="NCBI Taxonomy" id="104777"/>
    <lineage>
        <taxon>Eukaryota</taxon>
        <taxon>Metazoa</taxon>
        <taxon>Spiralia</taxon>
        <taxon>Gnathifera</taxon>
        <taxon>Rotifera</taxon>
        <taxon>Eurotatoria</taxon>
        <taxon>Monogononta</taxon>
        <taxon>Pseudotrocha</taxon>
        <taxon>Ploima</taxon>
        <taxon>Brachionidae</taxon>
        <taxon>Brachionus</taxon>
    </lineage>
</organism>
<dbReference type="InterPro" id="IPR018247">
    <property type="entry name" value="EF_Hand_1_Ca_BS"/>
</dbReference>
<evidence type="ECO:0000256" key="10">
    <source>
        <dbReference type="ARBA" id="ARBA00063143"/>
    </source>
</evidence>
<evidence type="ECO:0000256" key="11">
    <source>
        <dbReference type="ARBA" id="ARBA00072696"/>
    </source>
</evidence>
<dbReference type="GO" id="GO:0015031">
    <property type="term" value="P:protein transport"/>
    <property type="evidence" value="ECO:0007669"/>
    <property type="project" value="UniProtKB-ARBA"/>
</dbReference>
<dbReference type="AlphaFoldDB" id="A0A813PYH4"/>
<keyword evidence="6" id="KW-0106">Calcium</keyword>
<keyword evidence="7" id="KW-0325">Glycoprotein</keyword>
<dbReference type="InterPro" id="IPR011992">
    <property type="entry name" value="EF-hand-dom_pair"/>
</dbReference>
<evidence type="ECO:0000256" key="6">
    <source>
        <dbReference type="ARBA" id="ARBA00022837"/>
    </source>
</evidence>
<dbReference type="Pfam" id="PF13499">
    <property type="entry name" value="EF-hand_7"/>
    <property type="match status" value="1"/>
</dbReference>
<evidence type="ECO:0000256" key="7">
    <source>
        <dbReference type="ARBA" id="ARBA00023180"/>
    </source>
</evidence>
<evidence type="ECO:0000259" key="13">
    <source>
        <dbReference type="PROSITE" id="PS50222"/>
    </source>
</evidence>
<reference evidence="14" key="1">
    <citation type="submission" date="2021-02" db="EMBL/GenBank/DDBJ databases">
        <authorList>
            <person name="Nowell W R."/>
        </authorList>
    </citation>
    <scope>NUCLEOTIDE SEQUENCE</scope>
    <source>
        <strain evidence="14">Ploen Becks lab</strain>
    </source>
</reference>
<dbReference type="PANTHER" id="PTHR10827:SF52">
    <property type="entry name" value="IP16409P"/>
    <property type="match status" value="1"/>
</dbReference>
<comment type="caution">
    <text evidence="14">The sequence shown here is derived from an EMBL/GenBank/DDBJ whole genome shotgun (WGS) entry which is preliminary data.</text>
</comment>
<evidence type="ECO:0000256" key="2">
    <source>
        <dbReference type="ARBA" id="ARBA00022723"/>
    </source>
</evidence>
<protein>
    <recommendedName>
        <fullName evidence="11">Reticulocalbin-3</fullName>
    </recommendedName>
</protein>
<comment type="subunit">
    <text evidence="10">Interacts with PCSK6 (immature form including the propeptide); probably involved in the maturation and the secretion of PCSK6.</text>
</comment>
<evidence type="ECO:0000256" key="12">
    <source>
        <dbReference type="SAM" id="SignalP"/>
    </source>
</evidence>
<dbReference type="CDD" id="cd16226">
    <property type="entry name" value="EFh_CREC_Calumenin_like"/>
    <property type="match status" value="1"/>
</dbReference>
<proteinExistence type="predicted"/>
<dbReference type="PROSITE" id="PS00018">
    <property type="entry name" value="EF_HAND_1"/>
    <property type="match status" value="4"/>
</dbReference>
<dbReference type="SUPFAM" id="SSF47473">
    <property type="entry name" value="EF-hand"/>
    <property type="match status" value="2"/>
</dbReference>
<keyword evidence="2" id="KW-0479">Metal-binding</keyword>
<feature type="domain" description="EF-hand" evidence="13">
    <location>
        <begin position="198"/>
        <end position="233"/>
    </location>
</feature>
<feature type="domain" description="EF-hand" evidence="13">
    <location>
        <begin position="161"/>
        <end position="196"/>
    </location>
</feature>
<dbReference type="OrthoDB" id="293868at2759"/>
<evidence type="ECO:0000256" key="5">
    <source>
        <dbReference type="ARBA" id="ARBA00022824"/>
    </source>
</evidence>
<evidence type="ECO:0000256" key="4">
    <source>
        <dbReference type="ARBA" id="ARBA00022737"/>
    </source>
</evidence>
<sequence>MKFLIISVVLVVSIFLSNCSVLNKDEERTHTHKLSEEAHYKDTNGDKVFEHNVDYDHEAFLGKEEAEKFKALTPEESKERLGKIIEKIDSDHDEFVNETELYEWLHNVTRSALNKETDEKWKLFGENTTLDEYLETNFGALKYWSEEEKTTRKELYQAYLKMMERDKKRFKAADIDNDGKLSRAEYSDFIHPEESKTMRNLVIDETIEDLDKNGDGVISFEEFVTDLKKNVKDGEDEPEWISVEVENFRSFRDKNKDNVLDREEINDWILPADYDYTLNEAKHLVFEADDNKDGKLSKKEILDNYNLFVASSATNYGKKIYDKEDL</sequence>
<gene>
    <name evidence="14" type="ORF">OXX778_LOCUS4292</name>
</gene>
<accession>A0A813PYH4</accession>
<evidence type="ECO:0000256" key="1">
    <source>
        <dbReference type="ARBA" id="ARBA00004319"/>
    </source>
</evidence>
<evidence type="ECO:0000256" key="3">
    <source>
        <dbReference type="ARBA" id="ARBA00022729"/>
    </source>
</evidence>
<comment type="subcellular location">
    <subcellularLocation>
        <location evidence="1">Endoplasmic reticulum lumen</location>
    </subcellularLocation>
</comment>
<keyword evidence="15" id="KW-1185">Reference proteome</keyword>
<dbReference type="GO" id="GO:0005788">
    <property type="term" value="C:endoplasmic reticulum lumen"/>
    <property type="evidence" value="ECO:0007669"/>
    <property type="project" value="UniProtKB-SubCell"/>
</dbReference>